<reference evidence="3 4" key="1">
    <citation type="submission" date="2021-01" db="EMBL/GenBank/DDBJ databases">
        <title>Sequencing the genomes of 1000 actinobacteria strains.</title>
        <authorList>
            <person name="Klenk H.-P."/>
        </authorList>
    </citation>
    <scope>NUCLEOTIDE SEQUENCE [LARGE SCALE GENOMIC DNA]</scope>
    <source>
        <strain evidence="3 4">DSM 13057</strain>
    </source>
</reference>
<evidence type="ECO:0000313" key="4">
    <source>
        <dbReference type="Proteomes" id="UP000776164"/>
    </source>
</evidence>
<feature type="transmembrane region" description="Helical" evidence="2">
    <location>
        <begin position="63"/>
        <end position="84"/>
    </location>
</feature>
<evidence type="ECO:0000256" key="2">
    <source>
        <dbReference type="SAM" id="Phobius"/>
    </source>
</evidence>
<feature type="transmembrane region" description="Helical" evidence="2">
    <location>
        <begin position="35"/>
        <end position="57"/>
    </location>
</feature>
<dbReference type="Pfam" id="PF13829">
    <property type="entry name" value="DUF4191"/>
    <property type="match status" value="1"/>
</dbReference>
<accession>A0ABS2L4V6</accession>
<keyword evidence="2" id="KW-0472">Membrane</keyword>
<keyword evidence="2" id="KW-1133">Transmembrane helix</keyword>
<evidence type="ECO:0008006" key="5">
    <source>
        <dbReference type="Google" id="ProtNLM"/>
    </source>
</evidence>
<name>A0ABS2L4V6_9MICO</name>
<dbReference type="InterPro" id="IPR025445">
    <property type="entry name" value="DUF4191"/>
</dbReference>
<gene>
    <name evidence="3" type="ORF">JOE66_001717</name>
</gene>
<protein>
    <recommendedName>
        <fullName evidence="5">DUF4191 domain-containing protein</fullName>
    </recommendedName>
</protein>
<feature type="region of interest" description="Disordered" evidence="1">
    <location>
        <begin position="217"/>
        <end position="237"/>
    </location>
</feature>
<sequence>MARSKEKTPKKPKEDGRLKQMWQVFQMTRRYDKNITLILVLSILVPVAIGLVLALLLGDGNGFAITMWVVAGVLAGILLALLLLGRRAEAAAYGQIEGQPGAVGAVLRSSLRRSWRGSEMPVAVNAKTQDAVYRAVGRGGVVLIGEGPKSRTTRMLEDERRKVLRVLPNVPVTFLSVGPDADSISLQNIPRKLARIKPNLTKPEVLAVSNRLSSLASGNLPIPKGVDPLKARPQRGR</sequence>
<dbReference type="RefSeq" id="WP_205108538.1">
    <property type="nucleotide sequence ID" value="NZ_BAAAHT010000013.1"/>
</dbReference>
<keyword evidence="4" id="KW-1185">Reference proteome</keyword>
<organism evidence="3 4">
    <name type="scientific">Subtercola frigoramans</name>
    <dbReference type="NCBI Taxonomy" id="120298"/>
    <lineage>
        <taxon>Bacteria</taxon>
        <taxon>Bacillati</taxon>
        <taxon>Actinomycetota</taxon>
        <taxon>Actinomycetes</taxon>
        <taxon>Micrococcales</taxon>
        <taxon>Microbacteriaceae</taxon>
        <taxon>Subtercola</taxon>
    </lineage>
</organism>
<proteinExistence type="predicted"/>
<evidence type="ECO:0000313" key="3">
    <source>
        <dbReference type="EMBL" id="MBM7472083.1"/>
    </source>
</evidence>
<evidence type="ECO:0000256" key="1">
    <source>
        <dbReference type="SAM" id="MobiDB-lite"/>
    </source>
</evidence>
<keyword evidence="2" id="KW-0812">Transmembrane</keyword>
<dbReference type="Proteomes" id="UP000776164">
    <property type="component" value="Unassembled WGS sequence"/>
</dbReference>
<dbReference type="EMBL" id="JAFBBU010000001">
    <property type="protein sequence ID" value="MBM7472083.1"/>
    <property type="molecule type" value="Genomic_DNA"/>
</dbReference>
<comment type="caution">
    <text evidence="3">The sequence shown here is derived from an EMBL/GenBank/DDBJ whole genome shotgun (WGS) entry which is preliminary data.</text>
</comment>